<dbReference type="STRING" id="4155.A0A022QDC3"/>
<dbReference type="PhylomeDB" id="A0A022QDC3"/>
<evidence type="ECO:0000313" key="3">
    <source>
        <dbReference type="EMBL" id="EYU24475.1"/>
    </source>
</evidence>
<organism evidence="3 4">
    <name type="scientific">Erythranthe guttata</name>
    <name type="common">Yellow monkey flower</name>
    <name type="synonym">Mimulus guttatus</name>
    <dbReference type="NCBI Taxonomy" id="4155"/>
    <lineage>
        <taxon>Eukaryota</taxon>
        <taxon>Viridiplantae</taxon>
        <taxon>Streptophyta</taxon>
        <taxon>Embryophyta</taxon>
        <taxon>Tracheophyta</taxon>
        <taxon>Spermatophyta</taxon>
        <taxon>Magnoliopsida</taxon>
        <taxon>eudicotyledons</taxon>
        <taxon>Gunneridae</taxon>
        <taxon>Pentapetalae</taxon>
        <taxon>asterids</taxon>
        <taxon>lamiids</taxon>
        <taxon>Lamiales</taxon>
        <taxon>Phrymaceae</taxon>
        <taxon>Erythranthe</taxon>
    </lineage>
</organism>
<keyword evidence="2" id="KW-0732">Signal</keyword>
<feature type="chain" id="PRO_5001504178" description="Translocon-associated protein subunit beta" evidence="2">
    <location>
        <begin position="22"/>
        <end position="194"/>
    </location>
</feature>
<dbReference type="Pfam" id="PF05753">
    <property type="entry name" value="TRAP_beta"/>
    <property type="match status" value="1"/>
</dbReference>
<dbReference type="KEGG" id="egt:105972254"/>
<keyword evidence="1" id="KW-0472">Membrane</keyword>
<dbReference type="PANTHER" id="PTHR12861">
    <property type="entry name" value="TRANSLOCON-ASSOCIATED PROTEIN, BETA SUBUNIT PRECURSOR TRAP-BETA SIGNAL SEQUENCE RECEPTOR BETA SUBUNIT"/>
    <property type="match status" value="1"/>
</dbReference>
<feature type="signal peptide" evidence="2">
    <location>
        <begin position="1"/>
        <end position="21"/>
    </location>
</feature>
<keyword evidence="4" id="KW-1185">Reference proteome</keyword>
<dbReference type="OMA" id="NTSNTWE"/>
<evidence type="ECO:0000256" key="2">
    <source>
        <dbReference type="SAM" id="SignalP"/>
    </source>
</evidence>
<dbReference type="OrthoDB" id="5860827at2759"/>
<gene>
    <name evidence="3" type="ORF">MIMGU_mgv1a014286mg</name>
</gene>
<keyword evidence="1" id="KW-1133">Transmembrane helix</keyword>
<reference evidence="3 4" key="1">
    <citation type="journal article" date="2013" name="Proc. Natl. Acad. Sci. U.S.A.">
        <title>Fine-scale variation in meiotic recombination in Mimulus inferred from population shotgun sequencing.</title>
        <authorList>
            <person name="Hellsten U."/>
            <person name="Wright K.M."/>
            <person name="Jenkins J."/>
            <person name="Shu S."/>
            <person name="Yuan Y."/>
            <person name="Wessler S.R."/>
            <person name="Schmutz J."/>
            <person name="Willis J.H."/>
            <person name="Rokhsar D.S."/>
        </authorList>
    </citation>
    <scope>NUCLEOTIDE SEQUENCE [LARGE SCALE GENOMIC DNA]</scope>
    <source>
        <strain evidence="4">cv. DUN x IM62</strain>
    </source>
</reference>
<feature type="transmembrane region" description="Helical" evidence="1">
    <location>
        <begin position="163"/>
        <end position="184"/>
    </location>
</feature>
<evidence type="ECO:0000256" key="1">
    <source>
        <dbReference type="SAM" id="Phobius"/>
    </source>
</evidence>
<dbReference type="AlphaFoldDB" id="A0A022QDC3"/>
<proteinExistence type="predicted"/>
<accession>A0A022QDC3</accession>
<dbReference type="eggNOG" id="KOG3317">
    <property type="taxonomic scope" value="Eukaryota"/>
</dbReference>
<sequence>MAKAFSLTIVAALSMIFICSAAFAESGNSPFIVAHRRVSQKKMNSDLERLSISIDIYNAGSETAYDVTLTDDSWAQEVFDSVIGNTSNTWEKLESGSLVSHSFELESKVKTVYYGAPALITYRVPTKSKLQEAYSTPILPVKILSAPTHNEKIEIAKRLVARYGSHVSVILLVALFANVVISPSKSATGNKKRR</sequence>
<evidence type="ECO:0008006" key="5">
    <source>
        <dbReference type="Google" id="ProtNLM"/>
    </source>
</evidence>
<name>A0A022QDC3_ERYGU</name>
<dbReference type="Proteomes" id="UP000030748">
    <property type="component" value="Unassembled WGS sequence"/>
</dbReference>
<dbReference type="EMBL" id="KI632119">
    <property type="protein sequence ID" value="EYU24475.1"/>
    <property type="molecule type" value="Genomic_DNA"/>
</dbReference>
<evidence type="ECO:0000313" key="4">
    <source>
        <dbReference type="Proteomes" id="UP000030748"/>
    </source>
</evidence>
<protein>
    <recommendedName>
        <fullName evidence="5">Translocon-associated protein subunit beta</fullName>
    </recommendedName>
</protein>
<keyword evidence="1" id="KW-0812">Transmembrane</keyword>
<dbReference type="PANTHER" id="PTHR12861:SF3">
    <property type="entry name" value="TRANSLOCON-ASSOCIATED PROTEIN SUBUNIT BETA"/>
    <property type="match status" value="1"/>
</dbReference>